<gene>
    <name evidence="8" type="ORF">ACFO5X_12285</name>
</gene>
<name>A0ABV9KGU6_9RHOB</name>
<dbReference type="Proteomes" id="UP001595973">
    <property type="component" value="Unassembled WGS sequence"/>
</dbReference>
<protein>
    <submittedName>
        <fullName evidence="8">AEC family transporter</fullName>
    </submittedName>
</protein>
<evidence type="ECO:0000256" key="7">
    <source>
        <dbReference type="SAM" id="Phobius"/>
    </source>
</evidence>
<dbReference type="EMBL" id="JBHSGI010000009">
    <property type="protein sequence ID" value="MFC4669334.1"/>
    <property type="molecule type" value="Genomic_DNA"/>
</dbReference>
<dbReference type="RefSeq" id="WP_380717749.1">
    <property type="nucleotide sequence ID" value="NZ_JBHSGI010000009.1"/>
</dbReference>
<evidence type="ECO:0000313" key="8">
    <source>
        <dbReference type="EMBL" id="MFC4669334.1"/>
    </source>
</evidence>
<feature type="transmembrane region" description="Helical" evidence="7">
    <location>
        <begin position="65"/>
        <end position="84"/>
    </location>
</feature>
<organism evidence="8 9">
    <name type="scientific">Seohaeicola nanhaiensis</name>
    <dbReference type="NCBI Taxonomy" id="1387282"/>
    <lineage>
        <taxon>Bacteria</taxon>
        <taxon>Pseudomonadati</taxon>
        <taxon>Pseudomonadota</taxon>
        <taxon>Alphaproteobacteria</taxon>
        <taxon>Rhodobacterales</taxon>
        <taxon>Roseobacteraceae</taxon>
        <taxon>Seohaeicola</taxon>
    </lineage>
</organism>
<keyword evidence="5 7" id="KW-1133">Transmembrane helix</keyword>
<feature type="transmembrane region" description="Helical" evidence="7">
    <location>
        <begin position="96"/>
        <end position="118"/>
    </location>
</feature>
<keyword evidence="6 7" id="KW-0472">Membrane</keyword>
<feature type="transmembrane region" description="Helical" evidence="7">
    <location>
        <begin position="197"/>
        <end position="221"/>
    </location>
</feature>
<dbReference type="Pfam" id="PF03547">
    <property type="entry name" value="Mem_trans"/>
    <property type="match status" value="1"/>
</dbReference>
<evidence type="ECO:0000256" key="4">
    <source>
        <dbReference type="ARBA" id="ARBA00022692"/>
    </source>
</evidence>
<feature type="transmembrane region" description="Helical" evidence="7">
    <location>
        <begin position="6"/>
        <end position="27"/>
    </location>
</feature>
<proteinExistence type="predicted"/>
<feature type="transmembrane region" description="Helical" evidence="7">
    <location>
        <begin position="34"/>
        <end position="53"/>
    </location>
</feature>
<feature type="transmembrane region" description="Helical" evidence="7">
    <location>
        <begin position="167"/>
        <end position="185"/>
    </location>
</feature>
<evidence type="ECO:0000313" key="9">
    <source>
        <dbReference type="Proteomes" id="UP001595973"/>
    </source>
</evidence>
<evidence type="ECO:0000256" key="6">
    <source>
        <dbReference type="ARBA" id="ARBA00023136"/>
    </source>
</evidence>
<reference evidence="9" key="1">
    <citation type="journal article" date="2019" name="Int. J. Syst. Evol. Microbiol.">
        <title>The Global Catalogue of Microorganisms (GCM) 10K type strain sequencing project: providing services to taxonomists for standard genome sequencing and annotation.</title>
        <authorList>
            <consortium name="The Broad Institute Genomics Platform"/>
            <consortium name="The Broad Institute Genome Sequencing Center for Infectious Disease"/>
            <person name="Wu L."/>
            <person name="Ma J."/>
        </authorList>
    </citation>
    <scope>NUCLEOTIDE SEQUENCE [LARGE SCALE GENOMIC DNA]</scope>
    <source>
        <strain evidence="9">CGMCC 4.7283</strain>
    </source>
</reference>
<dbReference type="PANTHER" id="PTHR36838:SF3">
    <property type="entry name" value="TRANSPORTER AUXIN EFFLUX CARRIER EC FAMILY"/>
    <property type="match status" value="1"/>
</dbReference>
<dbReference type="InterPro" id="IPR004776">
    <property type="entry name" value="Mem_transp_PIN-like"/>
</dbReference>
<evidence type="ECO:0000256" key="2">
    <source>
        <dbReference type="ARBA" id="ARBA00022448"/>
    </source>
</evidence>
<keyword evidence="9" id="KW-1185">Reference proteome</keyword>
<feature type="transmembrane region" description="Helical" evidence="7">
    <location>
        <begin position="293"/>
        <end position="313"/>
    </location>
</feature>
<evidence type="ECO:0000256" key="1">
    <source>
        <dbReference type="ARBA" id="ARBA00004141"/>
    </source>
</evidence>
<dbReference type="PANTHER" id="PTHR36838">
    <property type="entry name" value="AUXIN EFFLUX CARRIER FAMILY PROTEIN"/>
    <property type="match status" value="1"/>
</dbReference>
<evidence type="ECO:0000256" key="3">
    <source>
        <dbReference type="ARBA" id="ARBA00022475"/>
    </source>
</evidence>
<sequence>MSAIFSITFPIYAAIAIGYVLVARGVFVRDDMLVLGRYVLNIAMPALLFHALASRPLGQIADVGYMTAYLLGGVAVMGLGFVWFSLTAADKGRRAVAVMGVSCPNSGYVGYPVMLLVIPDQAGVILALNMLVELVVLIPLSLILLDLSQERERVSPWVRARRIAVDLLKRPLMIALILGLAASALDLPVPGTVEKLFQMLASSAAALALVVIGGSLVGLPLNGNRSMAVQIAVGKLVVHPALAAAAVVLVSALAPGALSEPMGRVAILSAAMPIMGIYPVLAQERGLGGAASLALLVATTAAFGTLSLALVWLG</sequence>
<accession>A0ABV9KGU6</accession>
<feature type="transmembrane region" description="Helical" evidence="7">
    <location>
        <begin position="233"/>
        <end position="256"/>
    </location>
</feature>
<evidence type="ECO:0000256" key="5">
    <source>
        <dbReference type="ARBA" id="ARBA00022989"/>
    </source>
</evidence>
<keyword evidence="4 7" id="KW-0812">Transmembrane</keyword>
<keyword evidence="2" id="KW-0813">Transport</keyword>
<feature type="transmembrane region" description="Helical" evidence="7">
    <location>
        <begin position="124"/>
        <end position="147"/>
    </location>
</feature>
<comment type="subcellular location">
    <subcellularLocation>
        <location evidence="1">Membrane</location>
        <topology evidence="1">Multi-pass membrane protein</topology>
    </subcellularLocation>
</comment>
<feature type="transmembrane region" description="Helical" evidence="7">
    <location>
        <begin position="262"/>
        <end position="281"/>
    </location>
</feature>
<keyword evidence="3" id="KW-1003">Cell membrane</keyword>
<comment type="caution">
    <text evidence="8">The sequence shown here is derived from an EMBL/GenBank/DDBJ whole genome shotgun (WGS) entry which is preliminary data.</text>
</comment>